<protein>
    <submittedName>
        <fullName evidence="1">Semaphorin 7A, GPI membrane anchor (John Milton Hagen blood group)</fullName>
    </submittedName>
</protein>
<dbReference type="AlphaFoldDB" id="A0A1A8PVD8"/>
<evidence type="ECO:0000313" key="1">
    <source>
        <dbReference type="EMBL" id="SBR84939.1"/>
    </source>
</evidence>
<sequence>MVMLSPQSMYYLSCPVLSHHARYTWHHPGGVLPCNHLEDQCIFLIDNMSEAREGKYKCESEESGYSRVLEEHELQLSRTSEAGTLGPTVWVCVSALMVFEINPYLQLGASQESEIINQDPSDHEDEESRLILIGLPSCVYFISLLFVSDKVLDPFSYNETFTRNPLGSFLC</sequence>
<organism evidence="1">
    <name type="scientific">Nothobranchius rachovii</name>
    <name type="common">bluefin notho</name>
    <dbReference type="NCBI Taxonomy" id="451742"/>
    <lineage>
        <taxon>Eukaryota</taxon>
        <taxon>Metazoa</taxon>
        <taxon>Chordata</taxon>
        <taxon>Craniata</taxon>
        <taxon>Vertebrata</taxon>
        <taxon>Euteleostomi</taxon>
        <taxon>Actinopterygii</taxon>
        <taxon>Neopterygii</taxon>
        <taxon>Teleostei</taxon>
        <taxon>Neoteleostei</taxon>
        <taxon>Acanthomorphata</taxon>
        <taxon>Ovalentaria</taxon>
        <taxon>Atherinomorphae</taxon>
        <taxon>Cyprinodontiformes</taxon>
        <taxon>Nothobranchiidae</taxon>
        <taxon>Nothobranchius</taxon>
    </lineage>
</organism>
<dbReference type="FunFam" id="2.60.40.10:FF:001170">
    <property type="entry name" value="Sema domain, immunoglobulin domain (Ig), short basic domain, secreted, (Semaphorin) 3F"/>
    <property type="match status" value="1"/>
</dbReference>
<proteinExistence type="predicted"/>
<name>A0A1A8PVD8_9TELE</name>
<dbReference type="InterPro" id="IPR013783">
    <property type="entry name" value="Ig-like_fold"/>
</dbReference>
<reference evidence="1" key="1">
    <citation type="submission" date="2016-05" db="EMBL/GenBank/DDBJ databases">
        <authorList>
            <person name="Lavstsen T."/>
            <person name="Jespersen J.S."/>
        </authorList>
    </citation>
    <scope>NUCLEOTIDE SEQUENCE</scope>
    <source>
        <tissue evidence="1">Brain</tissue>
    </source>
</reference>
<dbReference type="EMBL" id="HAEH01008610">
    <property type="protein sequence ID" value="SBR84939.1"/>
    <property type="molecule type" value="Transcribed_RNA"/>
</dbReference>
<dbReference type="InterPro" id="IPR036179">
    <property type="entry name" value="Ig-like_dom_sf"/>
</dbReference>
<accession>A0A1A8PVD8</accession>
<dbReference type="SUPFAM" id="SSF48726">
    <property type="entry name" value="Immunoglobulin"/>
    <property type="match status" value="1"/>
</dbReference>
<dbReference type="Gene3D" id="2.60.40.10">
    <property type="entry name" value="Immunoglobulins"/>
    <property type="match status" value="1"/>
</dbReference>
<gene>
    <name evidence="1" type="primary">SEMA7A</name>
</gene>
<reference evidence="1" key="2">
    <citation type="submission" date="2016-06" db="EMBL/GenBank/DDBJ databases">
        <title>The genome of a short-lived fish provides insights into sex chromosome evolution and the genetic control of aging.</title>
        <authorList>
            <person name="Reichwald K."/>
            <person name="Felder M."/>
            <person name="Petzold A."/>
            <person name="Koch P."/>
            <person name="Groth M."/>
            <person name="Platzer M."/>
        </authorList>
    </citation>
    <scope>NUCLEOTIDE SEQUENCE</scope>
    <source>
        <tissue evidence="1">Brain</tissue>
    </source>
</reference>